<protein>
    <recommendedName>
        <fullName evidence="4">Chorein N-terminal domain-containing protein</fullName>
    </recommendedName>
</protein>
<feature type="compositionally biased region" description="Low complexity" evidence="1">
    <location>
        <begin position="1131"/>
        <end position="1145"/>
    </location>
</feature>
<accession>A0A5A8CPW1</accession>
<feature type="region of interest" description="Disordered" evidence="1">
    <location>
        <begin position="628"/>
        <end position="647"/>
    </location>
</feature>
<feature type="region of interest" description="Disordered" evidence="1">
    <location>
        <begin position="661"/>
        <end position="740"/>
    </location>
</feature>
<evidence type="ECO:0008006" key="4">
    <source>
        <dbReference type="Google" id="ProtNLM"/>
    </source>
</evidence>
<gene>
    <name evidence="2" type="ORF">FNF29_01933</name>
</gene>
<feature type="compositionally biased region" description="Gly residues" evidence="1">
    <location>
        <begin position="1558"/>
        <end position="1572"/>
    </location>
</feature>
<feature type="compositionally biased region" description="Basic residues" evidence="1">
    <location>
        <begin position="668"/>
        <end position="678"/>
    </location>
</feature>
<organism evidence="2 3">
    <name type="scientific">Cafeteria roenbergensis</name>
    <name type="common">Marine flagellate</name>
    <dbReference type="NCBI Taxonomy" id="33653"/>
    <lineage>
        <taxon>Eukaryota</taxon>
        <taxon>Sar</taxon>
        <taxon>Stramenopiles</taxon>
        <taxon>Bigyra</taxon>
        <taxon>Opalozoa</taxon>
        <taxon>Bicosoecida</taxon>
        <taxon>Cafeteriaceae</taxon>
        <taxon>Cafeteria</taxon>
    </lineage>
</organism>
<feature type="compositionally biased region" description="Basic and acidic residues" evidence="1">
    <location>
        <begin position="1783"/>
        <end position="1792"/>
    </location>
</feature>
<evidence type="ECO:0000256" key="1">
    <source>
        <dbReference type="SAM" id="MobiDB-lite"/>
    </source>
</evidence>
<feature type="region of interest" description="Disordered" evidence="1">
    <location>
        <begin position="1882"/>
        <end position="1960"/>
    </location>
</feature>
<feature type="compositionally biased region" description="Low complexity" evidence="1">
    <location>
        <begin position="984"/>
        <end position="993"/>
    </location>
</feature>
<feature type="compositionally biased region" description="Low complexity" evidence="1">
    <location>
        <begin position="1091"/>
        <end position="1101"/>
    </location>
</feature>
<feature type="compositionally biased region" description="Low complexity" evidence="1">
    <location>
        <begin position="1006"/>
        <end position="1025"/>
    </location>
</feature>
<feature type="compositionally biased region" description="Low complexity" evidence="1">
    <location>
        <begin position="1808"/>
        <end position="1821"/>
    </location>
</feature>
<dbReference type="Proteomes" id="UP000323011">
    <property type="component" value="Unassembled WGS sequence"/>
</dbReference>
<feature type="compositionally biased region" description="Low complexity" evidence="1">
    <location>
        <begin position="635"/>
        <end position="647"/>
    </location>
</feature>
<feature type="region of interest" description="Disordered" evidence="1">
    <location>
        <begin position="2020"/>
        <end position="2043"/>
    </location>
</feature>
<feature type="region of interest" description="Disordered" evidence="1">
    <location>
        <begin position="1766"/>
        <end position="1861"/>
    </location>
</feature>
<feature type="compositionally biased region" description="Basic and acidic residues" evidence="1">
    <location>
        <begin position="2023"/>
        <end position="2033"/>
    </location>
</feature>
<keyword evidence="3" id="KW-1185">Reference proteome</keyword>
<feature type="compositionally biased region" description="Basic and acidic residues" evidence="1">
    <location>
        <begin position="1200"/>
        <end position="1214"/>
    </location>
</feature>
<feature type="region of interest" description="Disordered" evidence="1">
    <location>
        <begin position="1091"/>
        <end position="1148"/>
    </location>
</feature>
<feature type="region of interest" description="Disordered" evidence="1">
    <location>
        <begin position="1358"/>
        <end position="1403"/>
    </location>
</feature>
<evidence type="ECO:0000313" key="2">
    <source>
        <dbReference type="EMBL" id="KAA0155182.1"/>
    </source>
</evidence>
<sequence>MAEALLRQFVARIFGDYVTERSLQRAIPSGGFATAIFQGSLQFRDDLELKPNILERLGIDVPFTLARGVLSAVYVNIPYGNIATRTSSVSIGGVSLLLRTTALDAEDHPALSRAIDKGKEAAVAAAVERTRKALAQALTDSIKRAAVGGAASSDGVLPSAGVLGWAGRLVAGVAGGAVPGPAGGPDAASPAAGDGAAARSDGAAAASAGDKPWHIVPLSGADDATAAMGGAAAAAAPPGFIERLLTRFLDNLMVRIARLHVRLEDRHSVPGHPFAAGVTAWQTVFTAATPRFVPLESPQPSGQSGLGGMVFKLVRIGSTSVYVNPHLFLCRPGGEAIDMSAAPPDVVAHVEREWMRAVSKRRHESDFASTLGPRVQRVRDAWPHLAPLPVTTKELAAVRERLLGGIERMRKQAMDALRVAADGASAGGAPGSGTERSGAAQSVQPDVLVWLGCLGADDPADALRLVDDAARIARTSMVPAAFDLVLGAVDLERCGLAEFVGILGQGINEPGTVVPIHPHAGAAAAADATWCMPGAGHTRTVSATSASPALGAGPERDDLDGLPLHGVDLLVPRAAPTGPPRTQYVIEPTDVSVRLSLSKRPKDVTHPQQVADIRLGLVRVAVASSQLRRSRRTLAHSSASAASSDDASGALAFETVTDAEDRDAVRRASSHRTRRHRLQASGAATGPRLRGLLVSAGDESLVGGNESDQESDLQQGSRLASRSPSEAPSGRRRRLRALPPEQRARAEEYVLRRRMWPRGAPRRLYGEPSGIESATDLPGMLRVVCGEAPNRWLGWARRFKVCTSQLAELPDTDDEDEELAPEDRADARARQQLWAEFDALMSEPAFAQQRIEGATKPLAPAPPSVCGAPAAVQDATVIVAPAARPQLNRLELAAIGRLDAAIPTSVLALWRLQAEAELRRDEAISAMHAQGLSLSPLLGAATPRTTLQGLAGLGAAPGDASTGDAAPGRGATAASAAAGAAAAAQQAAATEGGEQSTSETSDPSARDSPSGARRGAARAGESPAEARMRRARHLGRQAASSKTPVYGGGVAAGKQSHQHAHGRGGAEEPLTVSTVVTSVFGYLFGSGGAASGAASGPSTADADGDGVPAALSAPGSLGTADGRAGRGQRGAGSLSSESSLSLASGPNAPLSQVQRQTLYGAVDFQPADIPRAYPPGYTQMVLALRLGTLVVDFIDDIFEQHSEPPSGGERDRAADWAASGQRRRRASGAGGAGPNSGPAVPADGAESDLSSTTALALVPPHAHKPFVGLRFRGVFARLALRPSSARVELAVASIGAGAGAAVNVARPFRQLLQPLPDSRAPGWYLRQQQRERQLARAAAAKRRAMVAGLPIAAPGAPRGAAGRAAAAGSEGAGGAGSVAGDPDVPAFGAGSEDGDDEDEHDGAFRHASMEDPSASQGAFGPPLALVPLSAAVAAGPAGLTLAGRSRLAAQAMAAHTSAPGAIAGAMEAVRHSAGAVEAPAPWEGAGAAGSSSSSFFEGAFVSALSTLAGLTGLGAGGTAAAGGVTEDEAGMSGADPYESDRNRSGGHAHPWRLSSGGNAAGGTGYPGSGGASPAGSPFLGRQAVGAGALAVAAVADEDPTCGGRFPDDPTVSLNRTVYDHCLLFVALEAFPVAAQEADGSSDEEQEASGGAGAAYAGGQHEGGSLPRPGHREPGRRSSLMESGVLGGPDWLEQAAVRLSVSAPTIVLPSDETSAMSLLAAVQLGKLEAASPLVAAAATVLSGFAASVESAIRPLLGTADAGVAGGDAWDSDSDHDGSAGGAEGRARASEARSGRRGRAHGRMRGGSGSSSPLGDSLSSSTDDASERAGGAGGGGEDRHRASDLGSAARTAGRATPVRLPRTGIDSIGQDLIEEAALDPGEALNMSRSFDDDDFESDSSDGGQWGAGLEPSDGAQGPLRAAQPVTPEGTPAGGGPSRTGAGESSPRPGHGSASPQREAMVAARQPPVGLSVSVSLDDASLTLVRQSLLAAIAEATVAFASNDSVAEDADALLGQRFPGDTTAAADERADDHRSDSAAARSATANVDDNRSVAESVLSLRQAVLLVSRVAASRRARGTISDLAAAGSSASAGALAPEPSARPSISVVDADVALSVGHLAVATHAGGRWLAALAMNRLAANASLAKLGTGTAGSALGASQLVSATMGLSCGNEIAPLLHDPRTPGVYPRASDLDGPGGSAVALGSAAVLRHKVGLGTAEAGADGGAATRVRRAVLVQGRVGAAQILVESPFVARLVSYATTLTPAFTSAAAASLAVLADAVSGRSDDFADDVSALSAADGEHL</sequence>
<comment type="caution">
    <text evidence="2">The sequence shown here is derived from an EMBL/GenBank/DDBJ whole genome shotgun (WGS) entry which is preliminary data.</text>
</comment>
<proteinExistence type="predicted"/>
<feature type="region of interest" description="Disordered" evidence="1">
    <location>
        <begin position="1636"/>
        <end position="1684"/>
    </location>
</feature>
<feature type="compositionally biased region" description="Basic residues" evidence="1">
    <location>
        <begin position="1793"/>
        <end position="1802"/>
    </location>
</feature>
<evidence type="ECO:0000313" key="3">
    <source>
        <dbReference type="Proteomes" id="UP000323011"/>
    </source>
</evidence>
<dbReference type="EMBL" id="VLTN01000008">
    <property type="protein sequence ID" value="KAA0155182.1"/>
    <property type="molecule type" value="Genomic_DNA"/>
</dbReference>
<feature type="region of interest" description="Disordered" evidence="1">
    <location>
        <begin position="1200"/>
        <end position="1246"/>
    </location>
</feature>
<feature type="compositionally biased region" description="Low complexity" evidence="1">
    <location>
        <begin position="1358"/>
        <end position="1369"/>
    </location>
</feature>
<name>A0A5A8CPW1_CAFRO</name>
<feature type="region of interest" description="Disordered" evidence="1">
    <location>
        <begin position="1517"/>
        <end position="1573"/>
    </location>
</feature>
<feature type="region of interest" description="Disordered" evidence="1">
    <location>
        <begin position="984"/>
        <end position="1069"/>
    </location>
</feature>
<feature type="compositionally biased region" description="Polar residues" evidence="1">
    <location>
        <begin position="712"/>
        <end position="726"/>
    </location>
</feature>
<reference evidence="2 3" key="1">
    <citation type="submission" date="2019-07" db="EMBL/GenBank/DDBJ databases">
        <title>Genomes of Cafeteria roenbergensis.</title>
        <authorList>
            <person name="Fischer M.G."/>
            <person name="Hackl T."/>
            <person name="Roman M."/>
        </authorList>
    </citation>
    <scope>NUCLEOTIDE SEQUENCE [LARGE SCALE GENOMIC DNA]</scope>
    <source>
        <strain evidence="2 3">BVI</strain>
    </source>
</reference>